<dbReference type="RefSeq" id="WP_145260163.1">
    <property type="nucleotide sequence ID" value="NZ_CP036279.1"/>
</dbReference>
<proteinExistence type="predicted"/>
<evidence type="ECO:0000313" key="3">
    <source>
        <dbReference type="Proteomes" id="UP000317093"/>
    </source>
</evidence>
<dbReference type="KEGG" id="knv:Pan216_38940"/>
<evidence type="ECO:0000313" key="2">
    <source>
        <dbReference type="EMBL" id="QDU63020.1"/>
    </source>
</evidence>
<name>A0A518B7R7_9BACT</name>
<reference evidence="2 3" key="1">
    <citation type="submission" date="2019-02" db="EMBL/GenBank/DDBJ databases">
        <title>Deep-cultivation of Planctomycetes and their phenomic and genomic characterization uncovers novel biology.</title>
        <authorList>
            <person name="Wiegand S."/>
            <person name="Jogler M."/>
            <person name="Boedeker C."/>
            <person name="Pinto D."/>
            <person name="Vollmers J."/>
            <person name="Rivas-Marin E."/>
            <person name="Kohn T."/>
            <person name="Peeters S.H."/>
            <person name="Heuer A."/>
            <person name="Rast P."/>
            <person name="Oberbeckmann S."/>
            <person name="Bunk B."/>
            <person name="Jeske O."/>
            <person name="Meyerdierks A."/>
            <person name="Storesund J.E."/>
            <person name="Kallscheuer N."/>
            <person name="Luecker S."/>
            <person name="Lage O.M."/>
            <person name="Pohl T."/>
            <person name="Merkel B.J."/>
            <person name="Hornburger P."/>
            <person name="Mueller R.-W."/>
            <person name="Bruemmer F."/>
            <person name="Labrenz M."/>
            <person name="Spormann A.M."/>
            <person name="Op den Camp H."/>
            <person name="Overmann J."/>
            <person name="Amann R."/>
            <person name="Jetten M.S.M."/>
            <person name="Mascher T."/>
            <person name="Medema M.H."/>
            <person name="Devos D.P."/>
            <person name="Kaster A.-K."/>
            <person name="Ovreas L."/>
            <person name="Rohde M."/>
            <person name="Galperin M.Y."/>
            <person name="Jogler C."/>
        </authorList>
    </citation>
    <scope>NUCLEOTIDE SEQUENCE [LARGE SCALE GENOMIC DNA]</scope>
    <source>
        <strain evidence="2 3">Pan216</strain>
    </source>
</reference>
<evidence type="ECO:0000256" key="1">
    <source>
        <dbReference type="SAM" id="MobiDB-lite"/>
    </source>
</evidence>
<dbReference type="EMBL" id="CP036279">
    <property type="protein sequence ID" value="QDU63020.1"/>
    <property type="molecule type" value="Genomic_DNA"/>
</dbReference>
<feature type="compositionally biased region" description="Basic and acidic residues" evidence="1">
    <location>
        <begin position="113"/>
        <end position="128"/>
    </location>
</feature>
<feature type="compositionally biased region" description="Acidic residues" evidence="1">
    <location>
        <begin position="295"/>
        <end position="306"/>
    </location>
</feature>
<organism evidence="2 3">
    <name type="scientific">Kolteria novifilia</name>
    <dbReference type="NCBI Taxonomy" id="2527975"/>
    <lineage>
        <taxon>Bacteria</taxon>
        <taxon>Pseudomonadati</taxon>
        <taxon>Planctomycetota</taxon>
        <taxon>Planctomycetia</taxon>
        <taxon>Kolteriales</taxon>
        <taxon>Kolteriaceae</taxon>
        <taxon>Kolteria</taxon>
    </lineage>
</organism>
<sequence length="306" mass="33640">MTAFDPQQLKKMLDNPQSVSEFIKDPKAAVQQLLDNLEHVSRAYGVMQEKITDAATKAKVDACAAQIAEAREKLPGLTRQFFEYQDSKNKEKSQRVDSLKQRLEEAHARADELKRKIKEPLPEQKRAETPSLPRLGEPLRTSFLEYFGPHPIIKGFRASMSGNASFADWAWSAVTPGLASGEPKPEEPVDPPDQTTTAPNDSGFTRMESWLTDSAFGPSNFDDVVAAQDKGVASDSSLWNSVVVSSLSSVTPLPSNAGDTNDSATFKGKGSPSSDERDDEQEGRKRFESWIQETLPDEDDDASSSS</sequence>
<feature type="region of interest" description="Disordered" evidence="1">
    <location>
        <begin position="177"/>
        <end position="211"/>
    </location>
</feature>
<feature type="region of interest" description="Disordered" evidence="1">
    <location>
        <begin position="249"/>
        <end position="306"/>
    </location>
</feature>
<gene>
    <name evidence="2" type="ORF">Pan216_38940</name>
</gene>
<keyword evidence="3" id="KW-1185">Reference proteome</keyword>
<accession>A0A518B7R7</accession>
<feature type="compositionally biased region" description="Polar residues" evidence="1">
    <location>
        <begin position="194"/>
        <end position="203"/>
    </location>
</feature>
<protein>
    <submittedName>
        <fullName evidence="2">Uncharacterized protein</fullName>
    </submittedName>
</protein>
<dbReference type="AlphaFoldDB" id="A0A518B7R7"/>
<feature type="region of interest" description="Disordered" evidence="1">
    <location>
        <begin position="113"/>
        <end position="136"/>
    </location>
</feature>
<dbReference type="Proteomes" id="UP000317093">
    <property type="component" value="Chromosome"/>
</dbReference>